<dbReference type="GO" id="GO:0003723">
    <property type="term" value="F:RNA binding"/>
    <property type="evidence" value="ECO:0007669"/>
    <property type="project" value="UniProtKB-UniRule"/>
</dbReference>
<evidence type="ECO:0000256" key="2">
    <source>
        <dbReference type="ARBA" id="ARBA00004286"/>
    </source>
</evidence>
<evidence type="ECO:0000256" key="9">
    <source>
        <dbReference type="ARBA" id="ARBA00023163"/>
    </source>
</evidence>
<evidence type="ECO:0000313" key="13">
    <source>
        <dbReference type="EMBL" id="KAJ3660090.1"/>
    </source>
</evidence>
<dbReference type="PANTHER" id="PTHR17250">
    <property type="entry name" value="NEGATIVE ELONGATION FACTOR E"/>
    <property type="match status" value="1"/>
</dbReference>
<dbReference type="Pfam" id="PF00076">
    <property type="entry name" value="RRM_1"/>
    <property type="match status" value="1"/>
</dbReference>
<sequence>MLCSFPRTACDDILLSHISLVHGGITMELSLPDHYLNFARLNFRKCFIVCTPSPLPNAVLKNVFSRFGNLIDVYMLNNRNCGFAKYANAESAETAIKTLHGAEICGIRMKVLKAEEKQDHNRKRQRIDDK</sequence>
<dbReference type="InterPro" id="IPR000504">
    <property type="entry name" value="RRM_dom"/>
</dbReference>
<evidence type="ECO:0000256" key="5">
    <source>
        <dbReference type="ARBA" id="ARBA00022454"/>
    </source>
</evidence>
<accession>A0AA38IN92</accession>
<evidence type="ECO:0000256" key="8">
    <source>
        <dbReference type="ARBA" id="ARBA00023015"/>
    </source>
</evidence>
<dbReference type="FunFam" id="3.30.70.330:FF:000600">
    <property type="entry name" value="Uncharacterized protein, isoform A"/>
    <property type="match status" value="1"/>
</dbReference>
<dbReference type="InterPro" id="IPR012677">
    <property type="entry name" value="Nucleotide-bd_a/b_plait_sf"/>
</dbReference>
<proteinExistence type="inferred from homology"/>
<keyword evidence="7 11" id="KW-0694">RNA-binding</keyword>
<comment type="similarity">
    <text evidence="3">Belongs to the RRM NELF-E family.</text>
</comment>
<dbReference type="PROSITE" id="PS50102">
    <property type="entry name" value="RRM"/>
    <property type="match status" value="1"/>
</dbReference>
<dbReference type="SUPFAM" id="SSF54928">
    <property type="entry name" value="RNA-binding domain, RBD"/>
    <property type="match status" value="1"/>
</dbReference>
<keyword evidence="6" id="KW-0678">Repressor</keyword>
<gene>
    <name evidence="13" type="ORF">Zmor_004560</name>
</gene>
<feature type="domain" description="RRM" evidence="12">
    <location>
        <begin position="44"/>
        <end position="116"/>
    </location>
</feature>
<evidence type="ECO:0000256" key="3">
    <source>
        <dbReference type="ARBA" id="ARBA00006120"/>
    </source>
</evidence>
<keyword evidence="9" id="KW-0804">Transcription</keyword>
<evidence type="ECO:0000256" key="6">
    <source>
        <dbReference type="ARBA" id="ARBA00022491"/>
    </source>
</evidence>
<dbReference type="GO" id="GO:0034244">
    <property type="term" value="P:negative regulation of transcription elongation by RNA polymerase II"/>
    <property type="evidence" value="ECO:0007669"/>
    <property type="project" value="TreeGrafter"/>
</dbReference>
<comment type="caution">
    <text evidence="13">The sequence shown here is derived from an EMBL/GenBank/DDBJ whole genome shotgun (WGS) entry which is preliminary data.</text>
</comment>
<dbReference type="Gene3D" id="3.30.70.330">
    <property type="match status" value="1"/>
</dbReference>
<dbReference type="AlphaFoldDB" id="A0AA38IN92"/>
<evidence type="ECO:0000259" key="12">
    <source>
        <dbReference type="PROSITE" id="PS50102"/>
    </source>
</evidence>
<evidence type="ECO:0000256" key="7">
    <source>
        <dbReference type="ARBA" id="ARBA00022884"/>
    </source>
</evidence>
<dbReference type="PANTHER" id="PTHR17250:SF0">
    <property type="entry name" value="NEGATIVE ELONGATION FACTOR E"/>
    <property type="match status" value="1"/>
</dbReference>
<dbReference type="EMBL" id="JALNTZ010000002">
    <property type="protein sequence ID" value="KAJ3660090.1"/>
    <property type="molecule type" value="Genomic_DNA"/>
</dbReference>
<evidence type="ECO:0000256" key="11">
    <source>
        <dbReference type="PROSITE-ProRule" id="PRU00176"/>
    </source>
</evidence>
<dbReference type="InterPro" id="IPR035979">
    <property type="entry name" value="RBD_domain_sf"/>
</dbReference>
<organism evidence="13 14">
    <name type="scientific">Zophobas morio</name>
    <dbReference type="NCBI Taxonomy" id="2755281"/>
    <lineage>
        <taxon>Eukaryota</taxon>
        <taxon>Metazoa</taxon>
        <taxon>Ecdysozoa</taxon>
        <taxon>Arthropoda</taxon>
        <taxon>Hexapoda</taxon>
        <taxon>Insecta</taxon>
        <taxon>Pterygota</taxon>
        <taxon>Neoptera</taxon>
        <taxon>Endopterygota</taxon>
        <taxon>Coleoptera</taxon>
        <taxon>Polyphaga</taxon>
        <taxon>Cucujiformia</taxon>
        <taxon>Tenebrionidae</taxon>
        <taxon>Zophobas</taxon>
    </lineage>
</organism>
<evidence type="ECO:0000256" key="4">
    <source>
        <dbReference type="ARBA" id="ARBA00014464"/>
    </source>
</evidence>
<keyword evidence="14" id="KW-1185">Reference proteome</keyword>
<evidence type="ECO:0000256" key="1">
    <source>
        <dbReference type="ARBA" id="ARBA00004123"/>
    </source>
</evidence>
<evidence type="ECO:0000313" key="14">
    <source>
        <dbReference type="Proteomes" id="UP001168821"/>
    </source>
</evidence>
<evidence type="ECO:0000256" key="10">
    <source>
        <dbReference type="ARBA" id="ARBA00023242"/>
    </source>
</evidence>
<comment type="subcellular location">
    <subcellularLocation>
        <location evidence="2">Chromosome</location>
    </subcellularLocation>
    <subcellularLocation>
        <location evidence="1">Nucleus</location>
    </subcellularLocation>
</comment>
<reference evidence="13" key="1">
    <citation type="journal article" date="2023" name="G3 (Bethesda)">
        <title>Whole genome assemblies of Zophobas morio and Tenebrio molitor.</title>
        <authorList>
            <person name="Kaur S."/>
            <person name="Stinson S.A."/>
            <person name="diCenzo G.C."/>
        </authorList>
    </citation>
    <scope>NUCLEOTIDE SEQUENCE</scope>
    <source>
        <strain evidence="13">QUZm001</strain>
    </source>
</reference>
<keyword evidence="5" id="KW-0158">Chromosome</keyword>
<dbReference type="GO" id="GO:0005694">
    <property type="term" value="C:chromosome"/>
    <property type="evidence" value="ECO:0007669"/>
    <property type="project" value="UniProtKB-SubCell"/>
</dbReference>
<dbReference type="InterPro" id="IPR033102">
    <property type="entry name" value="NELFE"/>
</dbReference>
<dbReference type="Proteomes" id="UP001168821">
    <property type="component" value="Unassembled WGS sequence"/>
</dbReference>
<keyword evidence="10" id="KW-0539">Nucleus</keyword>
<protein>
    <recommendedName>
        <fullName evidence="4">Negative elongation factor E</fullName>
    </recommendedName>
</protein>
<name>A0AA38IN92_9CUCU</name>
<keyword evidence="8" id="KW-0805">Transcription regulation</keyword>
<dbReference type="SMART" id="SM00360">
    <property type="entry name" value="RRM"/>
    <property type="match status" value="1"/>
</dbReference>
<dbReference type="GO" id="GO:0032021">
    <property type="term" value="C:NELF complex"/>
    <property type="evidence" value="ECO:0007669"/>
    <property type="project" value="InterPro"/>
</dbReference>